<organism evidence="1 2">
    <name type="scientific">Naganishia vaughanmartiniae</name>
    <dbReference type="NCBI Taxonomy" id="1424756"/>
    <lineage>
        <taxon>Eukaryota</taxon>
        <taxon>Fungi</taxon>
        <taxon>Dikarya</taxon>
        <taxon>Basidiomycota</taxon>
        <taxon>Agaricomycotina</taxon>
        <taxon>Tremellomycetes</taxon>
        <taxon>Filobasidiales</taxon>
        <taxon>Filobasidiaceae</taxon>
        <taxon>Naganishia</taxon>
    </lineage>
</organism>
<name>A0ACC2XP45_9TREE</name>
<accession>A0ACC2XP45</accession>
<dbReference type="Proteomes" id="UP001243375">
    <property type="component" value="Unassembled WGS sequence"/>
</dbReference>
<keyword evidence="2" id="KW-1185">Reference proteome</keyword>
<comment type="caution">
    <text evidence="1">The sequence shown here is derived from an EMBL/GenBank/DDBJ whole genome shotgun (WGS) entry which is preliminary data.</text>
</comment>
<evidence type="ECO:0000313" key="2">
    <source>
        <dbReference type="Proteomes" id="UP001243375"/>
    </source>
</evidence>
<evidence type="ECO:0000313" key="1">
    <source>
        <dbReference type="EMBL" id="KAJ9125406.1"/>
    </source>
</evidence>
<protein>
    <submittedName>
        <fullName evidence="1">Uncharacterized protein</fullName>
    </submittedName>
</protein>
<proteinExistence type="predicted"/>
<dbReference type="EMBL" id="JASBWU010000001">
    <property type="protein sequence ID" value="KAJ9125406.1"/>
    <property type="molecule type" value="Genomic_DNA"/>
</dbReference>
<gene>
    <name evidence="1" type="ORF">QFC22_000366</name>
</gene>
<sequence length="526" mass="59535">MVSPIPSSASQLYVEQGLGTAAAAVEHMHALAWATETLHLGLECAEELKKMKGGIRNDYLKRNQRCPNLAHITLPLDRINIVFSRSLGWEVDRMIDAGLWISPRTIADILEEAARTHPSSDLSEFLPSIQVLEPPLRRPTTRKREWGDMTEEWAFKDRVPPRSVVTRMQRSYLELLPERIEGNLKSIRTMIARISDGNMDLAEAKAASMNVEELVQWLNDPRMHIPNWWHGQQIVKPISQSEIARALSSESSMSESITKRKRDDSDLSDDESGKATKKQDNGISNNATPGDSQAPMEVLPASTVGPPTPTGLETQATSPSTPRIESKPSLSILTPEIVNRLPWPTPQEVLSERECEYLRMTEFDETKLRNDAVYSVPASSTELDDVTRELLMYEWRSITECFSACRCSICRRAREYEKLVAAEAADPYAEYISLLGGDAKIEDMSDFQRNWLANQAALLNSSVTSPEEDFEQDELQLSEEEDWPTMRNRNELENYSDEYDYESDEEMEEVPDVDDVAYHIPGARLQ</sequence>
<reference evidence="1" key="1">
    <citation type="submission" date="2023-04" db="EMBL/GenBank/DDBJ databases">
        <title>Draft Genome sequencing of Naganishia species isolated from polar environments using Oxford Nanopore Technology.</title>
        <authorList>
            <person name="Leo P."/>
            <person name="Venkateswaran K."/>
        </authorList>
    </citation>
    <scope>NUCLEOTIDE SEQUENCE</scope>
    <source>
        <strain evidence="1">MNA-CCFEE 5425</strain>
    </source>
</reference>